<reference evidence="1 2" key="1">
    <citation type="journal article" date="2016" name="Nat. Commun.">
        <title>Thousands of microbial genomes shed light on interconnected biogeochemical processes in an aquifer system.</title>
        <authorList>
            <person name="Anantharaman K."/>
            <person name="Brown C.T."/>
            <person name="Hug L.A."/>
            <person name="Sharon I."/>
            <person name="Castelle C.J."/>
            <person name="Probst A.J."/>
            <person name="Thomas B.C."/>
            <person name="Singh A."/>
            <person name="Wilkins M.J."/>
            <person name="Karaoz U."/>
            <person name="Brodie E.L."/>
            <person name="Williams K.H."/>
            <person name="Hubbard S.S."/>
            <person name="Banfield J.F."/>
        </authorList>
    </citation>
    <scope>NUCLEOTIDE SEQUENCE [LARGE SCALE GENOMIC DNA]</scope>
</reference>
<proteinExistence type="predicted"/>
<dbReference type="Proteomes" id="UP000178911">
    <property type="component" value="Unassembled WGS sequence"/>
</dbReference>
<gene>
    <name evidence="1" type="ORF">A3A13_03610</name>
</gene>
<dbReference type="EMBL" id="MGKJ01000013">
    <property type="protein sequence ID" value="OGN24238.1"/>
    <property type="molecule type" value="Genomic_DNA"/>
</dbReference>
<evidence type="ECO:0000313" key="2">
    <source>
        <dbReference type="Proteomes" id="UP000178911"/>
    </source>
</evidence>
<sequence>MSKSTNKFCRFYTFEIEFENTLNDAEFRLFCLLQRIIDWDSKHEKTFGSVNITVRDIRSDYLNTWSTGKISENLNSLIEKGWLERRGRSRIFIKDYWVYRVKDVRFVEQLVRHIRQGVQLPEHLGRLVEQYRQKDANSASFKIKDLKEKLKENVRLAEQASPLKTLK</sequence>
<evidence type="ECO:0000313" key="1">
    <source>
        <dbReference type="EMBL" id="OGN24238.1"/>
    </source>
</evidence>
<dbReference type="AlphaFoldDB" id="A0A1F8GHP6"/>
<protein>
    <submittedName>
        <fullName evidence="1">Uncharacterized protein</fullName>
    </submittedName>
</protein>
<dbReference type="STRING" id="1802695.A3A13_03610"/>
<comment type="caution">
    <text evidence="1">The sequence shown here is derived from an EMBL/GenBank/DDBJ whole genome shotgun (WGS) entry which is preliminary data.</text>
</comment>
<organism evidence="1 2">
    <name type="scientific">Candidatus Yanofskybacteria bacterium RIFCSPLOWO2_01_FULL_43_22</name>
    <dbReference type="NCBI Taxonomy" id="1802695"/>
    <lineage>
        <taxon>Bacteria</taxon>
        <taxon>Candidatus Yanofskyibacteriota</taxon>
    </lineage>
</organism>
<accession>A0A1F8GHP6</accession>
<name>A0A1F8GHP6_9BACT</name>